<name>A0A9Q0SU48_SALVM</name>
<sequence>MAGRARTEKVNRDRGSDTAMHVRFAKSARKKRKLANDDLYQIQHVVENHWWTHFPSQKREYYYRRSLSSLLVKCVSGPESPDSCVWLSPDSLYSRELDCSLAVQSPL</sequence>
<feature type="region of interest" description="Disordered" evidence="1">
    <location>
        <begin position="1"/>
        <end position="22"/>
    </location>
</feature>
<reference evidence="2" key="1">
    <citation type="submission" date="2022-11" db="EMBL/GenBank/DDBJ databases">
        <authorList>
            <person name="Hyden B.L."/>
            <person name="Feng K."/>
            <person name="Yates T."/>
            <person name="Jawdy S."/>
            <person name="Smart L.B."/>
            <person name="Muchero W."/>
        </authorList>
    </citation>
    <scope>NUCLEOTIDE SEQUENCE</scope>
    <source>
        <tissue evidence="2">Shoot tip</tissue>
    </source>
</reference>
<organism evidence="2 3">
    <name type="scientific">Salix viminalis</name>
    <name type="common">Common osier</name>
    <name type="synonym">Basket willow</name>
    <dbReference type="NCBI Taxonomy" id="40686"/>
    <lineage>
        <taxon>Eukaryota</taxon>
        <taxon>Viridiplantae</taxon>
        <taxon>Streptophyta</taxon>
        <taxon>Embryophyta</taxon>
        <taxon>Tracheophyta</taxon>
        <taxon>Spermatophyta</taxon>
        <taxon>Magnoliopsida</taxon>
        <taxon>eudicotyledons</taxon>
        <taxon>Gunneridae</taxon>
        <taxon>Pentapetalae</taxon>
        <taxon>rosids</taxon>
        <taxon>fabids</taxon>
        <taxon>Malpighiales</taxon>
        <taxon>Salicaceae</taxon>
        <taxon>Saliceae</taxon>
        <taxon>Salix</taxon>
    </lineage>
</organism>
<keyword evidence="3" id="KW-1185">Reference proteome</keyword>
<dbReference type="EMBL" id="JAPFFL010000012">
    <property type="protein sequence ID" value="KAJ6689505.1"/>
    <property type="molecule type" value="Genomic_DNA"/>
</dbReference>
<proteinExistence type="predicted"/>
<protein>
    <submittedName>
        <fullName evidence="2">Uncharacterized protein</fullName>
    </submittedName>
</protein>
<gene>
    <name evidence="2" type="ORF">OIU85_005871</name>
</gene>
<evidence type="ECO:0000256" key="1">
    <source>
        <dbReference type="SAM" id="MobiDB-lite"/>
    </source>
</evidence>
<reference evidence="2" key="2">
    <citation type="journal article" date="2023" name="Int. J. Mol. Sci.">
        <title>De Novo Assembly and Annotation of 11 Diverse Shrub Willow (Salix) Genomes Reveals Novel Gene Organization in Sex-Linked Regions.</title>
        <authorList>
            <person name="Hyden B."/>
            <person name="Feng K."/>
            <person name="Yates T.B."/>
            <person name="Jawdy S."/>
            <person name="Cereghino C."/>
            <person name="Smart L.B."/>
            <person name="Muchero W."/>
        </authorList>
    </citation>
    <scope>NUCLEOTIDE SEQUENCE [LARGE SCALE GENOMIC DNA]</scope>
    <source>
        <tissue evidence="2">Shoot tip</tissue>
    </source>
</reference>
<comment type="caution">
    <text evidence="2">The sequence shown here is derived from an EMBL/GenBank/DDBJ whole genome shotgun (WGS) entry which is preliminary data.</text>
</comment>
<feature type="compositionally biased region" description="Basic and acidic residues" evidence="1">
    <location>
        <begin position="1"/>
        <end position="16"/>
    </location>
</feature>
<evidence type="ECO:0000313" key="3">
    <source>
        <dbReference type="Proteomes" id="UP001151529"/>
    </source>
</evidence>
<evidence type="ECO:0000313" key="2">
    <source>
        <dbReference type="EMBL" id="KAJ6689505.1"/>
    </source>
</evidence>
<accession>A0A9Q0SU48</accession>
<dbReference type="Proteomes" id="UP001151529">
    <property type="component" value="Chromosome 8"/>
</dbReference>
<dbReference type="AlphaFoldDB" id="A0A9Q0SU48"/>